<dbReference type="AlphaFoldDB" id="A0AAP4EZR5"/>
<dbReference type="Pfam" id="PF12627">
    <property type="entry name" value="PolyA_pol_RNAbd"/>
    <property type="match status" value="1"/>
</dbReference>
<dbReference type="PANTHER" id="PTHR46173">
    <property type="entry name" value="CCA TRNA NUCLEOTIDYLTRANSFERASE 1, MITOCHONDRIAL"/>
    <property type="match status" value="1"/>
</dbReference>
<dbReference type="InterPro" id="IPR050264">
    <property type="entry name" value="Bact_CCA-adding_enz_type3_sf"/>
</dbReference>
<keyword evidence="4 13" id="KW-0548">Nucleotidyltransferase</keyword>
<feature type="domain" description="CCA-adding enzyme C-terminal" evidence="12">
    <location>
        <begin position="286"/>
        <end position="436"/>
    </location>
</feature>
<evidence type="ECO:0000313" key="13">
    <source>
        <dbReference type="EMBL" id="MDI9243386.1"/>
    </source>
</evidence>
<dbReference type="EC" id="2.7.7.72" evidence="13"/>
<keyword evidence="7" id="KW-0460">Magnesium</keyword>
<keyword evidence="8 9" id="KW-0694">RNA-binding</keyword>
<dbReference type="GO" id="GO:0000049">
    <property type="term" value="F:tRNA binding"/>
    <property type="evidence" value="ECO:0007669"/>
    <property type="project" value="TreeGrafter"/>
</dbReference>
<keyword evidence="6" id="KW-0547">Nucleotide-binding</keyword>
<comment type="similarity">
    <text evidence="9">Belongs to the tRNA nucleotidyltransferase/poly(A) polymerase family.</text>
</comment>
<keyword evidence="3" id="KW-0819">tRNA processing</keyword>
<dbReference type="InterPro" id="IPR043519">
    <property type="entry name" value="NT_sf"/>
</dbReference>
<evidence type="ECO:0000256" key="2">
    <source>
        <dbReference type="ARBA" id="ARBA00022679"/>
    </source>
</evidence>
<comment type="caution">
    <text evidence="13">The sequence shown here is derived from an EMBL/GenBank/DDBJ whole genome shotgun (WGS) entry which is preliminary data.</text>
</comment>
<name>A0AAP4EZR5_9FIRM</name>
<evidence type="ECO:0000256" key="9">
    <source>
        <dbReference type="RuleBase" id="RU003953"/>
    </source>
</evidence>
<keyword evidence="5" id="KW-0479">Metal-binding</keyword>
<evidence type="ECO:0000259" key="11">
    <source>
        <dbReference type="Pfam" id="PF12627"/>
    </source>
</evidence>
<dbReference type="PANTHER" id="PTHR46173:SF1">
    <property type="entry name" value="CCA TRNA NUCLEOTIDYLTRANSFERASE 1, MITOCHONDRIAL"/>
    <property type="match status" value="1"/>
</dbReference>
<dbReference type="GO" id="GO:0004810">
    <property type="term" value="F:CCA tRNA nucleotidyltransferase activity"/>
    <property type="evidence" value="ECO:0007669"/>
    <property type="project" value="UniProtKB-EC"/>
</dbReference>
<dbReference type="InterPro" id="IPR032810">
    <property type="entry name" value="CCA-adding_enz_C"/>
</dbReference>
<evidence type="ECO:0000256" key="7">
    <source>
        <dbReference type="ARBA" id="ARBA00022842"/>
    </source>
</evidence>
<dbReference type="Pfam" id="PF01743">
    <property type="entry name" value="PolyA_pol"/>
    <property type="match status" value="1"/>
</dbReference>
<protein>
    <submittedName>
        <fullName evidence="13">CCA tRNA nucleotidyltransferase</fullName>
        <ecNumber evidence="13">2.7.7.72</ecNumber>
    </submittedName>
</protein>
<evidence type="ECO:0000313" key="14">
    <source>
        <dbReference type="Proteomes" id="UP001300383"/>
    </source>
</evidence>
<evidence type="ECO:0000256" key="3">
    <source>
        <dbReference type="ARBA" id="ARBA00022694"/>
    </source>
</evidence>
<dbReference type="GO" id="GO:0008033">
    <property type="term" value="P:tRNA processing"/>
    <property type="evidence" value="ECO:0007669"/>
    <property type="project" value="UniProtKB-KW"/>
</dbReference>
<dbReference type="EMBL" id="JASGBQ010000032">
    <property type="protein sequence ID" value="MDI9243386.1"/>
    <property type="molecule type" value="Genomic_DNA"/>
</dbReference>
<evidence type="ECO:0000259" key="12">
    <source>
        <dbReference type="Pfam" id="PF13735"/>
    </source>
</evidence>
<evidence type="ECO:0000256" key="8">
    <source>
        <dbReference type="ARBA" id="ARBA00022884"/>
    </source>
</evidence>
<dbReference type="Gene3D" id="1.10.246.80">
    <property type="match status" value="1"/>
</dbReference>
<dbReference type="SUPFAM" id="SSF81891">
    <property type="entry name" value="Poly A polymerase C-terminal region-like"/>
    <property type="match status" value="1"/>
</dbReference>
<dbReference type="Pfam" id="PF13735">
    <property type="entry name" value="tRNA_NucTran2_2"/>
    <property type="match status" value="1"/>
</dbReference>
<dbReference type="Proteomes" id="UP001300383">
    <property type="component" value="Unassembled WGS sequence"/>
</dbReference>
<gene>
    <name evidence="13" type="ORF">QJ036_13105</name>
</gene>
<feature type="domain" description="tRNA nucleotidyltransferase/poly(A) polymerase RNA and SrmB- binding" evidence="11">
    <location>
        <begin position="170"/>
        <end position="231"/>
    </location>
</feature>
<dbReference type="CDD" id="cd05398">
    <property type="entry name" value="NT_ClassII-CCAase"/>
    <property type="match status" value="1"/>
</dbReference>
<dbReference type="RefSeq" id="WP_283231810.1">
    <property type="nucleotide sequence ID" value="NZ_JASGBQ010000032.1"/>
</dbReference>
<dbReference type="Gene3D" id="3.30.460.10">
    <property type="entry name" value="Beta Polymerase, domain 2"/>
    <property type="match status" value="1"/>
</dbReference>
<dbReference type="InterPro" id="IPR032828">
    <property type="entry name" value="PolyA_RNA-bd"/>
</dbReference>
<dbReference type="SUPFAM" id="SSF81301">
    <property type="entry name" value="Nucleotidyltransferase"/>
    <property type="match status" value="1"/>
</dbReference>
<organism evidence="13 14">
    <name type="scientific">Fusibacillus kribbianus</name>
    <dbReference type="NCBI Taxonomy" id="3044208"/>
    <lineage>
        <taxon>Bacteria</taxon>
        <taxon>Bacillati</taxon>
        <taxon>Bacillota</taxon>
        <taxon>Clostridia</taxon>
        <taxon>Lachnospirales</taxon>
        <taxon>Lachnospiraceae</taxon>
        <taxon>Fusibacillus</taxon>
    </lineage>
</organism>
<feature type="domain" description="Poly A polymerase head" evidence="10">
    <location>
        <begin position="23"/>
        <end position="143"/>
    </location>
</feature>
<dbReference type="Gene3D" id="1.10.3090.10">
    <property type="entry name" value="cca-adding enzyme, domain 2"/>
    <property type="match status" value="1"/>
</dbReference>
<dbReference type="GO" id="GO:0000166">
    <property type="term" value="F:nucleotide binding"/>
    <property type="evidence" value="ECO:0007669"/>
    <property type="project" value="UniProtKB-KW"/>
</dbReference>
<proteinExistence type="inferred from homology"/>
<dbReference type="InterPro" id="IPR002646">
    <property type="entry name" value="PolA_pol_head_dom"/>
</dbReference>
<dbReference type="GO" id="GO:0046872">
    <property type="term" value="F:metal ion binding"/>
    <property type="evidence" value="ECO:0007669"/>
    <property type="project" value="UniProtKB-KW"/>
</dbReference>
<keyword evidence="14" id="KW-1185">Reference proteome</keyword>
<dbReference type="NCBIfam" id="NF009814">
    <property type="entry name" value="PRK13299.1"/>
    <property type="match status" value="1"/>
</dbReference>
<accession>A0AAP4EZR5</accession>
<evidence type="ECO:0000259" key="10">
    <source>
        <dbReference type="Pfam" id="PF01743"/>
    </source>
</evidence>
<sequence>MKIEIPSHVAVIIDTLEKAGFEAYAVGGCVRDTILNRIPGDWDITTSARPEQVKSLFRRTIDTGIRHGTVTVMMGKTGYEVTTYRVDGEYEDGRHPKDVTFTASLTVDLARRDFTINAMAYSPKTGIIDVFHGIDDLKAGIIRSVGEARERFTEDALRILRAVRFSAQLGFAIEEKTAAAIREMAGRLELISRERIQAELDKLLCSPHPEYFRKAYELGITAVVMPEFDRAMETPQKNRYHELSVGEHTLKTLEHVRADHILRWTMLLHDLGKPEVLSEDAQGNLHFYNHAKYSAQIAERIIRGLKFDNATLEAVTKLVTYHDFPFSISKKGVRRALNRVGEELFPLLLEVCSADSMGKNAYARETYLPKLAQVEAYYKEIREAGDCVSLKTLAINGGDLIAVGMKPGRELGICLQKCLQLVLEAPEKNTKEDLLQYYSEILKKSDNIP</sequence>
<evidence type="ECO:0000256" key="6">
    <source>
        <dbReference type="ARBA" id="ARBA00022741"/>
    </source>
</evidence>
<evidence type="ECO:0000256" key="1">
    <source>
        <dbReference type="ARBA" id="ARBA00001946"/>
    </source>
</evidence>
<reference evidence="13 14" key="1">
    <citation type="submission" date="2023-05" db="EMBL/GenBank/DDBJ databases">
        <title>[ruminococcus] sp. nov., isolated from a pig farm feces dump.</title>
        <authorList>
            <person name="Chang Y.-H."/>
        </authorList>
    </citation>
    <scope>NUCLEOTIDE SEQUENCE [LARGE SCALE GENOMIC DNA]</scope>
    <source>
        <strain evidence="13 14">YH-rum2234</strain>
    </source>
</reference>
<keyword evidence="2 9" id="KW-0808">Transferase</keyword>
<evidence type="ECO:0000256" key="5">
    <source>
        <dbReference type="ARBA" id="ARBA00022723"/>
    </source>
</evidence>
<evidence type="ECO:0000256" key="4">
    <source>
        <dbReference type="ARBA" id="ARBA00022695"/>
    </source>
</evidence>
<comment type="cofactor">
    <cofactor evidence="1">
        <name>Mg(2+)</name>
        <dbReference type="ChEBI" id="CHEBI:18420"/>
    </cofactor>
</comment>